<dbReference type="Proteomes" id="UP000594364">
    <property type="component" value="Chromosome 2"/>
</dbReference>
<evidence type="ECO:0000256" key="5">
    <source>
        <dbReference type="PIRSR" id="PIRSR604294-1"/>
    </source>
</evidence>
<feature type="binding site" evidence="5">
    <location>
        <position position="402"/>
    </location>
    <ligand>
        <name>Fe cation</name>
        <dbReference type="ChEBI" id="CHEBI:24875"/>
        <note>catalytic</note>
    </ligand>
</feature>
<evidence type="ECO:0000256" key="2">
    <source>
        <dbReference type="ARBA" id="ARBA00022723"/>
    </source>
</evidence>
<evidence type="ECO:0000256" key="3">
    <source>
        <dbReference type="ARBA" id="ARBA00023002"/>
    </source>
</evidence>
<keyword evidence="4 5" id="KW-0408">Iron</keyword>
<reference evidence="7 8" key="1">
    <citation type="journal article" date="2018" name="PLoS Genet.">
        <title>Repeat elements organise 3D genome structure and mediate transcription in the filamentous fungus Epichloe festucae.</title>
        <authorList>
            <person name="Winter D.J."/>
            <person name="Ganley A.R.D."/>
            <person name="Young C.A."/>
            <person name="Liachko I."/>
            <person name="Schardl C.L."/>
            <person name="Dupont P.Y."/>
            <person name="Berry D."/>
            <person name="Ram A."/>
            <person name="Scott B."/>
            <person name="Cox M.P."/>
        </authorList>
    </citation>
    <scope>NUCLEOTIDE SEQUENCE [LARGE SCALE GENOMIC DNA]</scope>
    <source>
        <strain evidence="7 8">Fl1</strain>
    </source>
</reference>
<keyword evidence="3" id="KW-0560">Oxidoreductase</keyword>
<proteinExistence type="inferred from homology"/>
<keyword evidence="6" id="KW-0472">Membrane</keyword>
<dbReference type="GO" id="GO:0046872">
    <property type="term" value="F:metal ion binding"/>
    <property type="evidence" value="ECO:0007669"/>
    <property type="project" value="UniProtKB-KW"/>
</dbReference>
<feature type="transmembrane region" description="Helical" evidence="6">
    <location>
        <begin position="12"/>
        <end position="34"/>
    </location>
</feature>
<dbReference type="PANTHER" id="PTHR10543:SF89">
    <property type="entry name" value="CAROTENOID 9,10(9',10')-CLEAVAGE DIOXYGENASE 1"/>
    <property type="match status" value="1"/>
</dbReference>
<protein>
    <recommendedName>
        <fullName evidence="9">Carotenoid oxygenase</fullName>
    </recommendedName>
</protein>
<evidence type="ECO:0000256" key="6">
    <source>
        <dbReference type="SAM" id="Phobius"/>
    </source>
</evidence>
<evidence type="ECO:0000256" key="4">
    <source>
        <dbReference type="ARBA" id="ARBA00023004"/>
    </source>
</evidence>
<dbReference type="InterPro" id="IPR004294">
    <property type="entry name" value="Carotenoid_Oase"/>
</dbReference>
<evidence type="ECO:0000313" key="7">
    <source>
        <dbReference type="EMBL" id="QPG95396.1"/>
    </source>
</evidence>
<accession>A0A7S9PTF7</accession>
<dbReference type="GO" id="GO:0016121">
    <property type="term" value="P:carotene catabolic process"/>
    <property type="evidence" value="ECO:0007669"/>
    <property type="project" value="TreeGrafter"/>
</dbReference>
<feature type="binding site" evidence="5">
    <location>
        <position position="339"/>
    </location>
    <ligand>
        <name>Fe cation</name>
        <dbReference type="ChEBI" id="CHEBI:24875"/>
        <note>catalytic</note>
    </ligand>
</feature>
<comment type="cofactor">
    <cofactor evidence="5">
        <name>Fe(2+)</name>
        <dbReference type="ChEBI" id="CHEBI:29033"/>
    </cofactor>
    <text evidence="5">Binds 1 Fe(2+) ion per subunit.</text>
</comment>
<feature type="binding site" evidence="5">
    <location>
        <position position="634"/>
    </location>
    <ligand>
        <name>Fe cation</name>
        <dbReference type="ChEBI" id="CHEBI:24875"/>
        <note>catalytic</note>
    </ligand>
</feature>
<organism evidence="7 8">
    <name type="scientific">Epichloe festucae (strain Fl1)</name>
    <dbReference type="NCBI Taxonomy" id="877507"/>
    <lineage>
        <taxon>Eukaryota</taxon>
        <taxon>Fungi</taxon>
        <taxon>Dikarya</taxon>
        <taxon>Ascomycota</taxon>
        <taxon>Pezizomycotina</taxon>
        <taxon>Sordariomycetes</taxon>
        <taxon>Hypocreomycetidae</taxon>
        <taxon>Hypocreales</taxon>
        <taxon>Clavicipitaceae</taxon>
        <taxon>Epichloe</taxon>
    </lineage>
</organism>
<dbReference type="PANTHER" id="PTHR10543">
    <property type="entry name" value="BETA-CAROTENE DIOXYGENASE"/>
    <property type="match status" value="1"/>
</dbReference>
<evidence type="ECO:0000256" key="1">
    <source>
        <dbReference type="ARBA" id="ARBA00006787"/>
    </source>
</evidence>
<keyword evidence="8" id="KW-1185">Reference proteome</keyword>
<gene>
    <name evidence="7" type="ORF">C2857_000529</name>
</gene>
<dbReference type="EMBL" id="CP031386">
    <property type="protein sequence ID" value="QPG95396.1"/>
    <property type="molecule type" value="Genomic_DNA"/>
</dbReference>
<keyword evidence="6" id="KW-0812">Transmembrane</keyword>
<dbReference type="AlphaFoldDB" id="A0A7S9PTF7"/>
<name>A0A7S9PTF7_EPIFF</name>
<dbReference type="OrthoDB" id="1069523at2759"/>
<sequence>MYHPSEALSSVSAVTLALFICVTITSSILTWTWLNKDKDKKERTVPHPYLQGNFAPIQTTRPLTPCKYTGTLPRELRGGQYVRNGGNPVTNDHLGRDAHWFDGDGMLSGVAFIESDSDDAVVPHFVNQFILTDVYLSLSSMTTPLRTPILPSIATLIDPLSTLYTITSSILRTVSLVVLSHLPGSLHPIKKISVANTGVLYHDGRALATCESGPPMRIALPTLDTIGWFNGHHAEGEGQGQGQGEENHEPMDTGMEAGTGADAVVIGGTGPLSFMREWTTAHPRSDPVTGELLLFHSTFIAPFVRYSVIPAEQDSRKTLPRPRLLNAAVPGISSPKMMHDFGVSPTHTIIMDLPLSLAPQNLARNLPIVSYDPSSPSRFGIFPRYSPQTVRWFHTDPCCIFHTANTWDSPDAVHLLACRLTSPSLIFSAGGIPVAPAKDDQCRLYYYQFPRDASSQSITHEWALLSLPFEFPSVPDAMSMSPARYIYGCSSASNFSAALGRAVKIDALVRVDVQQLIARGIDDPPAARVTGCVDTRSLDEIASSSDPNDPVRVFQLPAGWYAQEPRFVPRDGGSEEDGWLLTYVFDESQMDEHGNVGVDAVSELWIIDAPRMSAGMRAVVARVRLPQRVPYGLHGSWFSREEVDGQRPWNHSRSSELRETRKLGREVHEGLWGRARDVLISSCLA</sequence>
<dbReference type="Pfam" id="PF03055">
    <property type="entry name" value="RPE65"/>
    <property type="match status" value="1"/>
</dbReference>
<evidence type="ECO:0000313" key="8">
    <source>
        <dbReference type="Proteomes" id="UP000594364"/>
    </source>
</evidence>
<keyword evidence="6" id="KW-1133">Transmembrane helix</keyword>
<comment type="similarity">
    <text evidence="1">Belongs to the carotenoid oxygenase family.</text>
</comment>
<evidence type="ECO:0008006" key="9">
    <source>
        <dbReference type="Google" id="ProtNLM"/>
    </source>
</evidence>
<feature type="binding site" evidence="5">
    <location>
        <position position="282"/>
    </location>
    <ligand>
        <name>Fe cation</name>
        <dbReference type="ChEBI" id="CHEBI:24875"/>
        <note>catalytic</note>
    </ligand>
</feature>
<dbReference type="GO" id="GO:0010436">
    <property type="term" value="F:carotenoid dioxygenase activity"/>
    <property type="evidence" value="ECO:0007669"/>
    <property type="project" value="TreeGrafter"/>
</dbReference>
<keyword evidence="2 5" id="KW-0479">Metal-binding</keyword>